<dbReference type="Proteomes" id="UP000828390">
    <property type="component" value="Unassembled WGS sequence"/>
</dbReference>
<organism evidence="1 2">
    <name type="scientific">Dreissena polymorpha</name>
    <name type="common">Zebra mussel</name>
    <name type="synonym">Mytilus polymorpha</name>
    <dbReference type="NCBI Taxonomy" id="45954"/>
    <lineage>
        <taxon>Eukaryota</taxon>
        <taxon>Metazoa</taxon>
        <taxon>Spiralia</taxon>
        <taxon>Lophotrochozoa</taxon>
        <taxon>Mollusca</taxon>
        <taxon>Bivalvia</taxon>
        <taxon>Autobranchia</taxon>
        <taxon>Heteroconchia</taxon>
        <taxon>Euheterodonta</taxon>
        <taxon>Imparidentia</taxon>
        <taxon>Neoheterodontei</taxon>
        <taxon>Myida</taxon>
        <taxon>Dreissenoidea</taxon>
        <taxon>Dreissenidae</taxon>
        <taxon>Dreissena</taxon>
    </lineage>
</organism>
<proteinExistence type="predicted"/>
<accession>A0A9D4FEG6</accession>
<dbReference type="AlphaFoldDB" id="A0A9D4FEG6"/>
<sequence length="50" mass="5743">MLFPPLACSSLYEDDMKSLKRISRISFYSVESMQSNRSLNFTGKGSPHRE</sequence>
<dbReference type="EMBL" id="JAIWYP010000007">
    <property type="protein sequence ID" value="KAH3796229.1"/>
    <property type="molecule type" value="Genomic_DNA"/>
</dbReference>
<keyword evidence="2" id="KW-1185">Reference proteome</keyword>
<reference evidence="1" key="1">
    <citation type="journal article" date="2019" name="bioRxiv">
        <title>The Genome of the Zebra Mussel, Dreissena polymorpha: A Resource for Invasive Species Research.</title>
        <authorList>
            <person name="McCartney M.A."/>
            <person name="Auch B."/>
            <person name="Kono T."/>
            <person name="Mallez S."/>
            <person name="Zhang Y."/>
            <person name="Obille A."/>
            <person name="Becker A."/>
            <person name="Abrahante J.E."/>
            <person name="Garbe J."/>
            <person name="Badalamenti J.P."/>
            <person name="Herman A."/>
            <person name="Mangelson H."/>
            <person name="Liachko I."/>
            <person name="Sullivan S."/>
            <person name="Sone E.D."/>
            <person name="Koren S."/>
            <person name="Silverstein K.A.T."/>
            <person name="Beckman K.B."/>
            <person name="Gohl D.M."/>
        </authorList>
    </citation>
    <scope>NUCLEOTIDE SEQUENCE</scope>
    <source>
        <strain evidence="1">Duluth1</strain>
        <tissue evidence="1">Whole animal</tissue>
    </source>
</reference>
<reference evidence="1" key="2">
    <citation type="submission" date="2020-11" db="EMBL/GenBank/DDBJ databases">
        <authorList>
            <person name="McCartney M.A."/>
            <person name="Auch B."/>
            <person name="Kono T."/>
            <person name="Mallez S."/>
            <person name="Becker A."/>
            <person name="Gohl D.M."/>
            <person name="Silverstein K.A.T."/>
            <person name="Koren S."/>
            <person name="Bechman K.B."/>
            <person name="Herman A."/>
            <person name="Abrahante J.E."/>
            <person name="Garbe J."/>
        </authorList>
    </citation>
    <scope>NUCLEOTIDE SEQUENCE</scope>
    <source>
        <strain evidence="1">Duluth1</strain>
        <tissue evidence="1">Whole animal</tissue>
    </source>
</reference>
<evidence type="ECO:0000313" key="2">
    <source>
        <dbReference type="Proteomes" id="UP000828390"/>
    </source>
</evidence>
<gene>
    <name evidence="1" type="ORF">DPMN_149797</name>
</gene>
<protein>
    <submittedName>
        <fullName evidence="1">Uncharacterized protein</fullName>
    </submittedName>
</protein>
<name>A0A9D4FEG6_DREPO</name>
<comment type="caution">
    <text evidence="1">The sequence shown here is derived from an EMBL/GenBank/DDBJ whole genome shotgun (WGS) entry which is preliminary data.</text>
</comment>
<evidence type="ECO:0000313" key="1">
    <source>
        <dbReference type="EMBL" id="KAH3796229.1"/>
    </source>
</evidence>